<dbReference type="Proteomes" id="UP000027195">
    <property type="component" value="Unassembled WGS sequence"/>
</dbReference>
<evidence type="ECO:0000313" key="1">
    <source>
        <dbReference type="EMBL" id="KDQ18854.1"/>
    </source>
</evidence>
<sequence length="244" mass="27903">MPDNPTFAQSFPSVRSFVPAIHKAHWLKQPCNSRFVGQLESLEGPLNAMEYARTAGAKLRRAVVFPGALSAEDGSKLNTYFSSHLRSLHLELEEDPSPGCLEHLLDVTPNLAFLSFSINTGPLEALITNLNQILRFVSLLPLLYLSIRVRMRDRDDYVVGQKDFVRRDTYPESEFIPLVSEAFPDLRAVSLDWTPRYSAWLDPKLHWKRSVDGEGVYRLQAVSESDGVKWMEYYDWAWRDELLG</sequence>
<protein>
    <submittedName>
        <fullName evidence="1">Uncharacterized protein</fullName>
    </submittedName>
</protein>
<name>A0A067MTF1_BOTB1</name>
<dbReference type="HOGENOM" id="CLU_1137838_0_0_1"/>
<proteinExistence type="predicted"/>
<dbReference type="EMBL" id="KL198020">
    <property type="protein sequence ID" value="KDQ18854.1"/>
    <property type="molecule type" value="Genomic_DNA"/>
</dbReference>
<evidence type="ECO:0000313" key="2">
    <source>
        <dbReference type="Proteomes" id="UP000027195"/>
    </source>
</evidence>
<keyword evidence="2" id="KW-1185">Reference proteome</keyword>
<organism evidence="1 2">
    <name type="scientific">Botryobasidium botryosum (strain FD-172 SS1)</name>
    <dbReference type="NCBI Taxonomy" id="930990"/>
    <lineage>
        <taxon>Eukaryota</taxon>
        <taxon>Fungi</taxon>
        <taxon>Dikarya</taxon>
        <taxon>Basidiomycota</taxon>
        <taxon>Agaricomycotina</taxon>
        <taxon>Agaricomycetes</taxon>
        <taxon>Cantharellales</taxon>
        <taxon>Botryobasidiaceae</taxon>
        <taxon>Botryobasidium</taxon>
    </lineage>
</organism>
<accession>A0A067MTF1</accession>
<dbReference type="InParanoid" id="A0A067MTF1"/>
<reference evidence="2" key="1">
    <citation type="journal article" date="2014" name="Proc. Natl. Acad. Sci. U.S.A.">
        <title>Extensive sampling of basidiomycete genomes demonstrates inadequacy of the white-rot/brown-rot paradigm for wood decay fungi.</title>
        <authorList>
            <person name="Riley R."/>
            <person name="Salamov A.A."/>
            <person name="Brown D.W."/>
            <person name="Nagy L.G."/>
            <person name="Floudas D."/>
            <person name="Held B.W."/>
            <person name="Levasseur A."/>
            <person name="Lombard V."/>
            <person name="Morin E."/>
            <person name="Otillar R."/>
            <person name="Lindquist E.A."/>
            <person name="Sun H."/>
            <person name="LaButti K.M."/>
            <person name="Schmutz J."/>
            <person name="Jabbour D."/>
            <person name="Luo H."/>
            <person name="Baker S.E."/>
            <person name="Pisabarro A.G."/>
            <person name="Walton J.D."/>
            <person name="Blanchette R.A."/>
            <person name="Henrissat B."/>
            <person name="Martin F."/>
            <person name="Cullen D."/>
            <person name="Hibbett D.S."/>
            <person name="Grigoriev I.V."/>
        </authorList>
    </citation>
    <scope>NUCLEOTIDE SEQUENCE [LARGE SCALE GENOMIC DNA]</scope>
    <source>
        <strain evidence="2">FD-172 SS1</strain>
    </source>
</reference>
<gene>
    <name evidence="1" type="ORF">BOTBODRAFT_52081</name>
</gene>
<dbReference type="AlphaFoldDB" id="A0A067MTF1"/>